<sequence>MQEFPHHYQVAATATAEGTVSLSGEDIPALETAPPKEFGGPGGNWSPEALLVGAVTDCFIFTFRAIARASKLDWVELQCSAEGTLDRIDRVTRFTDITVTAKLSVPAGTDTERAKQLLEKAEANCLVSNSLNSNMHLHASVDTAA</sequence>
<dbReference type="STRING" id="1121937.GCA_000423125_03125"/>
<evidence type="ECO:0000313" key="2">
    <source>
        <dbReference type="Proteomes" id="UP000259273"/>
    </source>
</evidence>
<dbReference type="InterPro" id="IPR036102">
    <property type="entry name" value="OsmC/Ohrsf"/>
</dbReference>
<dbReference type="InterPro" id="IPR052707">
    <property type="entry name" value="OsmC_Ohr_Peroxiredoxin"/>
</dbReference>
<name>A0A3C1KHX5_9GAMM</name>
<dbReference type="InterPro" id="IPR015946">
    <property type="entry name" value="KH_dom-like_a/b"/>
</dbReference>
<dbReference type="PANTHER" id="PTHR42830">
    <property type="entry name" value="OSMOTICALLY INDUCIBLE FAMILY PROTEIN"/>
    <property type="match status" value="1"/>
</dbReference>
<reference evidence="1 2" key="1">
    <citation type="journal article" date="2018" name="Nat. Biotechnol.">
        <title>A standardized bacterial taxonomy based on genome phylogeny substantially revises the tree of life.</title>
        <authorList>
            <person name="Parks D.H."/>
            <person name="Chuvochina M."/>
            <person name="Waite D.W."/>
            <person name="Rinke C."/>
            <person name="Skarshewski A."/>
            <person name="Chaumeil P.A."/>
            <person name="Hugenholtz P."/>
        </authorList>
    </citation>
    <scope>NUCLEOTIDE SEQUENCE [LARGE SCALE GENOMIC DNA]</scope>
    <source>
        <strain evidence="1">UBA9158</strain>
    </source>
</reference>
<dbReference type="EMBL" id="DMND01000018">
    <property type="protein sequence ID" value="HAN26299.1"/>
    <property type="molecule type" value="Genomic_DNA"/>
</dbReference>
<evidence type="ECO:0000313" key="1">
    <source>
        <dbReference type="EMBL" id="HAN26299.1"/>
    </source>
</evidence>
<dbReference type="PANTHER" id="PTHR42830:SF2">
    <property type="entry name" value="OSMC_OHR FAMILY PROTEIN"/>
    <property type="match status" value="1"/>
</dbReference>
<accession>A0A3C1KHX5</accession>
<gene>
    <name evidence="1" type="ORF">DCP75_00910</name>
</gene>
<dbReference type="InterPro" id="IPR003718">
    <property type="entry name" value="OsmC/Ohr_fam"/>
</dbReference>
<dbReference type="Proteomes" id="UP000259273">
    <property type="component" value="Unassembled WGS sequence"/>
</dbReference>
<proteinExistence type="predicted"/>
<protein>
    <submittedName>
        <fullName evidence="1">Osmotically inducible protein OsmC</fullName>
    </submittedName>
</protein>
<dbReference type="Pfam" id="PF02566">
    <property type="entry name" value="OsmC"/>
    <property type="match status" value="1"/>
</dbReference>
<dbReference type="AlphaFoldDB" id="A0A3C1KHX5"/>
<organism evidence="1 2">
    <name type="scientific">Haliea salexigens</name>
    <dbReference type="NCBI Taxonomy" id="287487"/>
    <lineage>
        <taxon>Bacteria</taxon>
        <taxon>Pseudomonadati</taxon>
        <taxon>Pseudomonadota</taxon>
        <taxon>Gammaproteobacteria</taxon>
        <taxon>Cellvibrionales</taxon>
        <taxon>Halieaceae</taxon>
        <taxon>Haliea</taxon>
    </lineage>
</organism>
<dbReference type="Gene3D" id="3.30.300.20">
    <property type="match status" value="1"/>
</dbReference>
<dbReference type="SUPFAM" id="SSF82784">
    <property type="entry name" value="OsmC-like"/>
    <property type="match status" value="1"/>
</dbReference>
<comment type="caution">
    <text evidence="1">The sequence shown here is derived from an EMBL/GenBank/DDBJ whole genome shotgun (WGS) entry which is preliminary data.</text>
</comment>